<evidence type="ECO:0000256" key="13">
    <source>
        <dbReference type="SAM" id="Phobius"/>
    </source>
</evidence>
<evidence type="ECO:0000256" key="8">
    <source>
        <dbReference type="ARBA" id="ARBA00023065"/>
    </source>
</evidence>
<dbReference type="Proteomes" id="UP000324832">
    <property type="component" value="Unassembled WGS sequence"/>
</dbReference>
<gene>
    <name evidence="14" type="ORF">LSINAPIS_LOCUS9457</name>
</gene>
<evidence type="ECO:0000256" key="6">
    <source>
        <dbReference type="ARBA" id="ARBA00022989"/>
    </source>
</evidence>
<dbReference type="AlphaFoldDB" id="A0A5E4QL96"/>
<dbReference type="Gene3D" id="2.60.470.10">
    <property type="entry name" value="Acid-sensing ion channels like domains"/>
    <property type="match status" value="1"/>
</dbReference>
<evidence type="ECO:0000256" key="12">
    <source>
        <dbReference type="RuleBase" id="RU000679"/>
    </source>
</evidence>
<dbReference type="GO" id="GO:0005886">
    <property type="term" value="C:plasma membrane"/>
    <property type="evidence" value="ECO:0007669"/>
    <property type="project" value="TreeGrafter"/>
</dbReference>
<evidence type="ECO:0000256" key="2">
    <source>
        <dbReference type="ARBA" id="ARBA00007193"/>
    </source>
</evidence>
<keyword evidence="6 13" id="KW-1133">Transmembrane helix</keyword>
<evidence type="ECO:0000256" key="10">
    <source>
        <dbReference type="ARBA" id="ARBA00023201"/>
    </source>
</evidence>
<comment type="subcellular location">
    <subcellularLocation>
        <location evidence="1">Membrane</location>
        <topology evidence="1">Multi-pass membrane protein</topology>
    </subcellularLocation>
</comment>
<dbReference type="PANTHER" id="PTHR11690:SF184">
    <property type="entry name" value="PICKPOCKET 31"/>
    <property type="match status" value="1"/>
</dbReference>
<evidence type="ECO:0000256" key="4">
    <source>
        <dbReference type="ARBA" id="ARBA00022461"/>
    </source>
</evidence>
<protein>
    <recommendedName>
        <fullName evidence="16">Sodium channel protein Nach</fullName>
    </recommendedName>
</protein>
<dbReference type="EMBL" id="FZQP02003501">
    <property type="protein sequence ID" value="VVC98368.1"/>
    <property type="molecule type" value="Genomic_DNA"/>
</dbReference>
<dbReference type="GO" id="GO:0015280">
    <property type="term" value="F:ligand-gated sodium channel activity"/>
    <property type="evidence" value="ECO:0007669"/>
    <property type="project" value="TreeGrafter"/>
</dbReference>
<keyword evidence="11 12" id="KW-0407">Ion channel</keyword>
<evidence type="ECO:0000256" key="3">
    <source>
        <dbReference type="ARBA" id="ARBA00022448"/>
    </source>
</evidence>
<reference evidence="14 15" key="1">
    <citation type="submission" date="2017-07" db="EMBL/GenBank/DDBJ databases">
        <authorList>
            <person name="Talla V."/>
            <person name="Backstrom N."/>
        </authorList>
    </citation>
    <scope>NUCLEOTIDE SEQUENCE [LARGE SCALE GENOMIC DNA]</scope>
</reference>
<keyword evidence="9 13" id="KW-0472">Membrane</keyword>
<evidence type="ECO:0000313" key="15">
    <source>
        <dbReference type="Proteomes" id="UP000324832"/>
    </source>
</evidence>
<keyword evidence="10 12" id="KW-0739">Sodium transport</keyword>
<dbReference type="InterPro" id="IPR001873">
    <property type="entry name" value="ENaC"/>
</dbReference>
<dbReference type="Pfam" id="PF00858">
    <property type="entry name" value="ASC"/>
    <property type="match status" value="1"/>
</dbReference>
<evidence type="ECO:0000256" key="11">
    <source>
        <dbReference type="ARBA" id="ARBA00023303"/>
    </source>
</evidence>
<keyword evidence="7" id="KW-0915">Sodium</keyword>
<name>A0A5E4QL96_9NEOP</name>
<keyword evidence="4 12" id="KW-0894">Sodium channel</keyword>
<evidence type="ECO:0000256" key="1">
    <source>
        <dbReference type="ARBA" id="ARBA00004141"/>
    </source>
</evidence>
<evidence type="ECO:0000256" key="7">
    <source>
        <dbReference type="ARBA" id="ARBA00023053"/>
    </source>
</evidence>
<evidence type="ECO:0000256" key="5">
    <source>
        <dbReference type="ARBA" id="ARBA00022692"/>
    </source>
</evidence>
<evidence type="ECO:0008006" key="16">
    <source>
        <dbReference type="Google" id="ProtNLM"/>
    </source>
</evidence>
<accession>A0A5E4QL96</accession>
<keyword evidence="8 12" id="KW-0406">Ion transport</keyword>
<keyword evidence="5 12" id="KW-0812">Transmembrane</keyword>
<proteinExistence type="inferred from homology"/>
<dbReference type="PANTHER" id="PTHR11690">
    <property type="entry name" value="AMILORIDE-SENSITIVE SODIUM CHANNEL-RELATED"/>
    <property type="match status" value="1"/>
</dbReference>
<evidence type="ECO:0000256" key="9">
    <source>
        <dbReference type="ARBA" id="ARBA00023136"/>
    </source>
</evidence>
<sequence>MSGMDLDTMKSKIKVLVPRLKHTCRNLSVHGPSFLARNDVHFAYRLIYFIVYIHVWIAAVASIYKYISTYQDDTIRFTTRTDYLDWNTTFPSITVCQIVNNDKILHQTQGNDKPNEKRADLFKQVAFFRGDCPSCSILCENSTNCEIEITLLSSLYRTTCKDLFIDCTWNNKPMNCCLYFKPIPTEYGTCFSLNNNQFNEKHSSYFVASSQQRGLGSLSISLSQDTEAFLHSQDDVPFWNMEHDRRITVTGGSHATILFSIVDIVNELEVMLTVPDVRQCRFPDEVPDNFHGFQYYSYSTCIIQCRIQAQLEICGCVSHLSPNEYRGIHCDLHGLRCLSKNYESLRQLKIPGNNETGLECKCLSSCTEPEYNIIAKKTDIANDDKSRVASFILGNKPFERVTRQLAHTTLDLVVAVEYSTSPKL</sequence>
<organism evidence="14 15">
    <name type="scientific">Leptidea sinapis</name>
    <dbReference type="NCBI Taxonomy" id="189913"/>
    <lineage>
        <taxon>Eukaryota</taxon>
        <taxon>Metazoa</taxon>
        <taxon>Ecdysozoa</taxon>
        <taxon>Arthropoda</taxon>
        <taxon>Hexapoda</taxon>
        <taxon>Insecta</taxon>
        <taxon>Pterygota</taxon>
        <taxon>Neoptera</taxon>
        <taxon>Endopterygota</taxon>
        <taxon>Lepidoptera</taxon>
        <taxon>Glossata</taxon>
        <taxon>Ditrysia</taxon>
        <taxon>Papilionoidea</taxon>
        <taxon>Pieridae</taxon>
        <taxon>Dismorphiinae</taxon>
        <taxon>Leptidea</taxon>
    </lineage>
</organism>
<keyword evidence="3 12" id="KW-0813">Transport</keyword>
<keyword evidence="15" id="KW-1185">Reference proteome</keyword>
<feature type="transmembrane region" description="Helical" evidence="13">
    <location>
        <begin position="46"/>
        <end position="67"/>
    </location>
</feature>
<evidence type="ECO:0000313" key="14">
    <source>
        <dbReference type="EMBL" id="VVC98368.1"/>
    </source>
</evidence>
<comment type="similarity">
    <text evidence="2 12">Belongs to the amiloride-sensitive sodium channel (TC 1.A.6) family.</text>
</comment>